<gene>
    <name evidence="2" type="ORF">AVO44_12560</name>
</gene>
<evidence type="ECO:0000256" key="1">
    <source>
        <dbReference type="SAM" id="Phobius"/>
    </source>
</evidence>
<proteinExistence type="predicted"/>
<feature type="transmembrane region" description="Helical" evidence="1">
    <location>
        <begin position="66"/>
        <end position="89"/>
    </location>
</feature>
<reference evidence="3" key="1">
    <citation type="submission" date="2015-12" db="EMBL/GenBank/DDBJ databases">
        <authorList>
            <person name="Zhang G."/>
            <person name="Stingl U."/>
        </authorList>
    </citation>
    <scope>NUCLEOTIDE SEQUENCE [LARGE SCALE GENOMIC DNA]</scope>
    <source>
        <strain evidence="3">ZGT108</strain>
    </source>
</reference>
<dbReference type="AlphaFoldDB" id="A0A0X3TS48"/>
<keyword evidence="3" id="KW-1185">Reference proteome</keyword>
<dbReference type="OrthoDB" id="9554390at2"/>
<dbReference type="RefSeq" id="WP_068337499.1">
    <property type="nucleotide sequence ID" value="NZ_LQBP01000006.1"/>
</dbReference>
<accession>A0A0X3TS48</accession>
<evidence type="ECO:0000313" key="3">
    <source>
        <dbReference type="Proteomes" id="UP000053690"/>
    </source>
</evidence>
<feature type="transmembrane region" description="Helical" evidence="1">
    <location>
        <begin position="40"/>
        <end position="60"/>
    </location>
</feature>
<comment type="caution">
    <text evidence="2">The sequence shown here is derived from an EMBL/GenBank/DDBJ whole genome shotgun (WGS) entry which is preliminary data.</text>
</comment>
<dbReference type="Proteomes" id="UP000053690">
    <property type="component" value="Unassembled WGS sequence"/>
</dbReference>
<protein>
    <submittedName>
        <fullName evidence="2">Uncharacterized protein</fullName>
    </submittedName>
</protein>
<feature type="transmembrane region" description="Helical" evidence="1">
    <location>
        <begin position="174"/>
        <end position="195"/>
    </location>
</feature>
<sequence length="206" mass="23504">MSEYDRHFKLTETRDHEIVVFEEQYRSLRKEILDRQQRRFFIVAGAALGIPSVSGLKITGVMEGTFLYIVPLVVVAMSFLFVIEVNGIARAGRFIEKRIENQFKNVAGWEHFLKDLRATNDLTPSVVKVANSSFLILMAVYFVFSALVSASRLWYREVGDGGGFFEAAQTSGAFWSLTYSAFMLAAFFAWIYGMWPHLKFSAETHK</sequence>
<dbReference type="EMBL" id="LQBP01000006">
    <property type="protein sequence ID" value="KUJ78542.1"/>
    <property type="molecule type" value="Genomic_DNA"/>
</dbReference>
<keyword evidence="1" id="KW-0472">Membrane</keyword>
<keyword evidence="1" id="KW-0812">Transmembrane</keyword>
<keyword evidence="1" id="KW-1133">Transmembrane helix</keyword>
<evidence type="ECO:0000313" key="2">
    <source>
        <dbReference type="EMBL" id="KUJ78542.1"/>
    </source>
</evidence>
<feature type="transmembrane region" description="Helical" evidence="1">
    <location>
        <begin position="134"/>
        <end position="154"/>
    </location>
</feature>
<organism evidence="2 3">
    <name type="scientific">Ruegeria profundi</name>
    <dbReference type="NCBI Taxonomy" id="1685378"/>
    <lineage>
        <taxon>Bacteria</taxon>
        <taxon>Pseudomonadati</taxon>
        <taxon>Pseudomonadota</taxon>
        <taxon>Alphaproteobacteria</taxon>
        <taxon>Rhodobacterales</taxon>
        <taxon>Roseobacteraceae</taxon>
        <taxon>Ruegeria</taxon>
    </lineage>
</organism>
<name>A0A0X3TS48_9RHOB</name>